<feature type="signal peptide" evidence="2">
    <location>
        <begin position="1"/>
        <end position="26"/>
    </location>
</feature>
<keyword evidence="2" id="KW-0732">Signal</keyword>
<dbReference type="EMBL" id="JAPIUZ010000003">
    <property type="protein sequence ID" value="MCX2563787.1"/>
    <property type="molecule type" value="Genomic_DNA"/>
</dbReference>
<dbReference type="RefSeq" id="WP_086554014.1">
    <property type="nucleotide sequence ID" value="NZ_JAERKX010000003.1"/>
</dbReference>
<evidence type="ECO:0000313" key="3">
    <source>
        <dbReference type="EMBL" id="MCX2563787.1"/>
    </source>
</evidence>
<name>A0ABT3QER8_9PROT</name>
<feature type="region of interest" description="Disordered" evidence="1">
    <location>
        <begin position="154"/>
        <end position="176"/>
    </location>
</feature>
<evidence type="ECO:0000256" key="1">
    <source>
        <dbReference type="SAM" id="MobiDB-lite"/>
    </source>
</evidence>
<evidence type="ECO:0000313" key="4">
    <source>
        <dbReference type="Proteomes" id="UP001301152"/>
    </source>
</evidence>
<evidence type="ECO:0000256" key="2">
    <source>
        <dbReference type="SAM" id="SignalP"/>
    </source>
</evidence>
<accession>A0ABT3QER8</accession>
<reference evidence="3 4" key="1">
    <citation type="submission" date="2022-11" db="EMBL/GenBank/DDBJ databases">
        <title>Genome sequencing of Acetobacter type strain.</title>
        <authorList>
            <person name="Heo J."/>
            <person name="Lee D."/>
            <person name="Han B.-H."/>
            <person name="Hong S.-B."/>
            <person name="Kwon S.-W."/>
        </authorList>
    </citation>
    <scope>NUCLEOTIDE SEQUENCE [LARGE SCALE GENOMIC DNA]</scope>
    <source>
        <strain evidence="3 4">KACC 21253</strain>
    </source>
</reference>
<keyword evidence="4" id="KW-1185">Reference proteome</keyword>
<feature type="chain" id="PRO_5045406723" evidence="2">
    <location>
        <begin position="27"/>
        <end position="176"/>
    </location>
</feature>
<feature type="compositionally biased region" description="Basic residues" evidence="1">
    <location>
        <begin position="162"/>
        <end position="176"/>
    </location>
</feature>
<sequence length="176" mass="19080">MSRFSRLLAACALTAGILHSSGSSFAANACGHSPAHEAFNVQALKSELMVTALSCSAQDKYNSFVAKFRGNLLEEEKKLNTYFRATYGRNAQRQHDDYITQLANVQSEKGLSAGTIFCMQRVPMFDEVNALSSAADLAAYTDAKDITQPASFETCAAPASTKGKRPVRRATRTAKK</sequence>
<organism evidence="3 4">
    <name type="scientific">Acetobacter thailandicus</name>
    <dbReference type="NCBI Taxonomy" id="1502842"/>
    <lineage>
        <taxon>Bacteria</taxon>
        <taxon>Pseudomonadati</taxon>
        <taxon>Pseudomonadota</taxon>
        <taxon>Alphaproteobacteria</taxon>
        <taxon>Acetobacterales</taxon>
        <taxon>Acetobacteraceae</taxon>
        <taxon>Acetobacter</taxon>
    </lineage>
</organism>
<proteinExistence type="predicted"/>
<dbReference type="Proteomes" id="UP001301152">
    <property type="component" value="Unassembled WGS sequence"/>
</dbReference>
<protein>
    <submittedName>
        <fullName evidence="3">Uncharacterized protein</fullName>
    </submittedName>
</protein>
<gene>
    <name evidence="3" type="ORF">OQ497_07450</name>
</gene>
<comment type="caution">
    <text evidence="3">The sequence shown here is derived from an EMBL/GenBank/DDBJ whole genome shotgun (WGS) entry which is preliminary data.</text>
</comment>